<comment type="caution">
    <text evidence="18">Lacks conserved residue(s) required for the propagation of feature annotation.</text>
</comment>
<comment type="catalytic activity">
    <reaction evidence="14">
        <text>K(+)(in) = K(+)(out)</text>
        <dbReference type="Rhea" id="RHEA:29463"/>
        <dbReference type="ChEBI" id="CHEBI:29103"/>
    </reaction>
</comment>
<evidence type="ECO:0000256" key="15">
    <source>
        <dbReference type="ARBA" id="ARBA00036239"/>
    </source>
</evidence>
<feature type="transmembrane region" description="Helical" evidence="18">
    <location>
        <begin position="266"/>
        <end position="290"/>
    </location>
</feature>
<evidence type="ECO:0000256" key="8">
    <source>
        <dbReference type="ARBA" id="ARBA00023136"/>
    </source>
</evidence>
<keyword evidence="7 18" id="KW-0406">Ion transport</keyword>
<dbReference type="InterPro" id="IPR006029">
    <property type="entry name" value="Neurotrans-gated_channel_TM"/>
</dbReference>
<evidence type="ECO:0000256" key="1">
    <source>
        <dbReference type="ARBA" id="ARBA00022448"/>
    </source>
</evidence>
<dbReference type="Gene3D" id="1.20.58.390">
    <property type="entry name" value="Neurotransmitter-gated ion-channel transmembrane domain"/>
    <property type="match status" value="1"/>
</dbReference>
<dbReference type="Proteomes" id="UP001176940">
    <property type="component" value="Unassembled WGS sequence"/>
</dbReference>
<evidence type="ECO:0000256" key="13">
    <source>
        <dbReference type="ARBA" id="ARBA00034104"/>
    </source>
</evidence>
<dbReference type="InterPro" id="IPR006201">
    <property type="entry name" value="Neur_channel"/>
</dbReference>
<dbReference type="CDD" id="cd19063">
    <property type="entry name" value="LGIC_TM_5-HT3"/>
    <property type="match status" value="1"/>
</dbReference>
<feature type="non-terminal residue" evidence="21">
    <location>
        <position position="514"/>
    </location>
</feature>
<evidence type="ECO:0000256" key="2">
    <source>
        <dbReference type="ARBA" id="ARBA00022475"/>
    </source>
</evidence>
<evidence type="ECO:0000256" key="14">
    <source>
        <dbReference type="ARBA" id="ARBA00034430"/>
    </source>
</evidence>
<keyword evidence="4" id="KW-0732">Signal</keyword>
<evidence type="ECO:0000256" key="3">
    <source>
        <dbReference type="ARBA" id="ARBA00022692"/>
    </source>
</evidence>
<keyword evidence="10" id="KW-0628">Postsynaptic cell membrane</keyword>
<comment type="function">
    <text evidence="17">Forms serotonin (5-hydroxytryptamine/5-HT3)-activated cation-selective channel complexes, which when activated cause fast, depolarizing responses in neurons.</text>
</comment>
<dbReference type="InterPro" id="IPR036734">
    <property type="entry name" value="Neur_chan_lig-bd_sf"/>
</dbReference>
<dbReference type="SUPFAM" id="SSF90112">
    <property type="entry name" value="Neurotransmitter-gated ion-channel transmembrane pore"/>
    <property type="match status" value="1"/>
</dbReference>
<evidence type="ECO:0000256" key="17">
    <source>
        <dbReference type="ARBA" id="ARBA00037540"/>
    </source>
</evidence>
<gene>
    <name evidence="21" type="ORF">RIMI_LOCUS8541653</name>
</gene>
<feature type="transmembrane region" description="Helical" evidence="18">
    <location>
        <begin position="326"/>
        <end position="348"/>
    </location>
</feature>
<keyword evidence="12 18" id="KW-0407">Ion channel</keyword>
<dbReference type="InterPro" id="IPR049944">
    <property type="entry name" value="LGIC_TM_5-HT3"/>
</dbReference>
<dbReference type="PRINTS" id="PR00252">
    <property type="entry name" value="NRIONCHANNEL"/>
</dbReference>
<evidence type="ECO:0000259" key="20">
    <source>
        <dbReference type="Pfam" id="PF02932"/>
    </source>
</evidence>
<evidence type="ECO:0000256" key="10">
    <source>
        <dbReference type="ARBA" id="ARBA00023257"/>
    </source>
</evidence>
<evidence type="ECO:0000256" key="9">
    <source>
        <dbReference type="ARBA" id="ARBA00023170"/>
    </source>
</evidence>
<evidence type="ECO:0000313" key="21">
    <source>
        <dbReference type="EMBL" id="CAJ0940362.1"/>
    </source>
</evidence>
<reference evidence="21" key="1">
    <citation type="submission" date="2023-07" db="EMBL/GenBank/DDBJ databases">
        <authorList>
            <person name="Stuckert A."/>
        </authorList>
    </citation>
    <scope>NUCLEOTIDE SEQUENCE</scope>
</reference>
<comment type="similarity">
    <text evidence="18">Belongs to the ligand-gated ion channel (TC 1.A.9) family.</text>
</comment>
<evidence type="ECO:0000259" key="19">
    <source>
        <dbReference type="Pfam" id="PF02931"/>
    </source>
</evidence>
<keyword evidence="1 18" id="KW-0813">Transport</keyword>
<evidence type="ECO:0000256" key="4">
    <source>
        <dbReference type="ARBA" id="ARBA00022729"/>
    </source>
</evidence>
<keyword evidence="9" id="KW-0675">Receptor</keyword>
<dbReference type="InterPro" id="IPR006202">
    <property type="entry name" value="Neur_chan_lig-bd"/>
</dbReference>
<dbReference type="PANTHER" id="PTHR18945">
    <property type="entry name" value="NEUROTRANSMITTER GATED ION CHANNEL"/>
    <property type="match status" value="1"/>
</dbReference>
<dbReference type="Pfam" id="PF02932">
    <property type="entry name" value="Neur_chan_memb"/>
    <property type="match status" value="1"/>
</dbReference>
<sequence length="514" mass="58846">MVEDDQIWTQIIDHLHLPGKQKKCTGHGPYPAPASYISSVPAQSWFDEFLTWDPENFDNVTKISIPTQWVWKPDIVVTEQVDEVKSSDETFVYLDYTGRVYNNKPMLIKSSCKVNLYYFPFDHQNCCLTFSSWTHTIQDMDLSFWRHTNDTRSFTSNYKKNGEWDILEVIPSHVVLTEEDDNHKFGLVLFSYMDNDDSRIHGRLCPSLTGRGNLYDIIIAMATIMTSSSLCPLLIGQGLAASTNQTRDVYVLYDIIVAIVIRREPLFYAVNLILPSMLLMIMNIAGFYLPPETGERTSYKITLLLGYSVFLLIVSDNCPPTGTPLIGSYFVMCMVLLVISVMESIFIARVVHQDTLHRSVPQWVKTMVLEKMAALVCVKSKDYFAISRNNISDISEQKEDSNSTEKLSIYNDETIKYHIRQLATAQDLDAQLMIIKEIQESLKKNTDSANIFRSALQIIEGTCTDNKHYIITEIQFKTDTRRSEGPAQLTDYGEKGRHERWMVTIALVIRTSYS</sequence>
<dbReference type="InterPro" id="IPR018000">
    <property type="entry name" value="Neurotransmitter_ion_chnl_CS"/>
</dbReference>
<evidence type="ECO:0000256" key="11">
    <source>
        <dbReference type="ARBA" id="ARBA00023286"/>
    </source>
</evidence>
<feature type="domain" description="Neurotransmitter-gated ion-channel transmembrane" evidence="20">
    <location>
        <begin position="272"/>
        <end position="443"/>
    </location>
</feature>
<name>A0ABN9LF12_9NEOB</name>
<proteinExistence type="inferred from homology"/>
<dbReference type="SUPFAM" id="SSF63712">
    <property type="entry name" value="Nicotinic receptor ligand binding domain-like"/>
    <property type="match status" value="1"/>
</dbReference>
<accession>A0ABN9LF12</accession>
<dbReference type="InterPro" id="IPR038050">
    <property type="entry name" value="Neuro_actylchol_rec"/>
</dbReference>
<evidence type="ECO:0000256" key="6">
    <source>
        <dbReference type="ARBA" id="ARBA00023018"/>
    </source>
</evidence>
<protein>
    <submittedName>
        <fullName evidence="21">Uncharacterized protein</fullName>
    </submittedName>
</protein>
<dbReference type="Gene3D" id="2.70.170.10">
    <property type="entry name" value="Neurotransmitter-gated ion-channel ligand-binding domain"/>
    <property type="match status" value="1"/>
</dbReference>
<dbReference type="EMBL" id="CAUEEQ010017023">
    <property type="protein sequence ID" value="CAJ0940362.1"/>
    <property type="molecule type" value="Genomic_DNA"/>
</dbReference>
<keyword evidence="22" id="KW-1185">Reference proteome</keyword>
<keyword evidence="5 18" id="KW-1133">Transmembrane helix</keyword>
<comment type="catalytic activity">
    <reaction evidence="15">
        <text>Na(+)(in) = Na(+)(out)</text>
        <dbReference type="Rhea" id="RHEA:34963"/>
        <dbReference type="ChEBI" id="CHEBI:29101"/>
    </reaction>
</comment>
<keyword evidence="8 18" id="KW-0472">Membrane</keyword>
<keyword evidence="11" id="KW-1071">Ligand-gated ion channel</keyword>
<feature type="domain" description="Neurotransmitter-gated ion-channel ligand-binding" evidence="19">
    <location>
        <begin position="42"/>
        <end position="170"/>
    </location>
</feature>
<keyword evidence="2" id="KW-1003">Cell membrane</keyword>
<evidence type="ECO:0000256" key="18">
    <source>
        <dbReference type="RuleBase" id="RU000687"/>
    </source>
</evidence>
<evidence type="ECO:0000256" key="12">
    <source>
        <dbReference type="ARBA" id="ARBA00023303"/>
    </source>
</evidence>
<comment type="catalytic activity">
    <reaction evidence="16">
        <text>Ca(2+)(in) = Ca(2+)(out)</text>
        <dbReference type="Rhea" id="RHEA:29671"/>
        <dbReference type="ChEBI" id="CHEBI:29108"/>
    </reaction>
</comment>
<keyword evidence="3 18" id="KW-0812">Transmembrane</keyword>
<comment type="subcellular location">
    <subcellularLocation>
        <location evidence="13">Postsynaptic cell membrane</location>
        <topology evidence="13">Multi-pass membrane protein</topology>
    </subcellularLocation>
</comment>
<dbReference type="PROSITE" id="PS00236">
    <property type="entry name" value="NEUROTR_ION_CHANNEL"/>
    <property type="match status" value="1"/>
</dbReference>
<comment type="caution">
    <text evidence="21">The sequence shown here is derived from an EMBL/GenBank/DDBJ whole genome shotgun (WGS) entry which is preliminary data.</text>
</comment>
<evidence type="ECO:0000256" key="16">
    <source>
        <dbReference type="ARBA" id="ARBA00036634"/>
    </source>
</evidence>
<evidence type="ECO:0000256" key="7">
    <source>
        <dbReference type="ARBA" id="ARBA00023065"/>
    </source>
</evidence>
<evidence type="ECO:0000256" key="5">
    <source>
        <dbReference type="ARBA" id="ARBA00022989"/>
    </source>
</evidence>
<organism evidence="21 22">
    <name type="scientific">Ranitomeya imitator</name>
    <name type="common">mimic poison frog</name>
    <dbReference type="NCBI Taxonomy" id="111125"/>
    <lineage>
        <taxon>Eukaryota</taxon>
        <taxon>Metazoa</taxon>
        <taxon>Chordata</taxon>
        <taxon>Craniata</taxon>
        <taxon>Vertebrata</taxon>
        <taxon>Euteleostomi</taxon>
        <taxon>Amphibia</taxon>
        <taxon>Batrachia</taxon>
        <taxon>Anura</taxon>
        <taxon>Neobatrachia</taxon>
        <taxon>Hyloidea</taxon>
        <taxon>Dendrobatidae</taxon>
        <taxon>Dendrobatinae</taxon>
        <taxon>Ranitomeya</taxon>
    </lineage>
</organism>
<dbReference type="InterPro" id="IPR036719">
    <property type="entry name" value="Neuro-gated_channel_TM_sf"/>
</dbReference>
<keyword evidence="6" id="KW-0770">Synapse</keyword>
<evidence type="ECO:0000313" key="22">
    <source>
        <dbReference type="Proteomes" id="UP001176940"/>
    </source>
</evidence>
<dbReference type="Pfam" id="PF02931">
    <property type="entry name" value="Neur_chan_LBD"/>
    <property type="match status" value="1"/>
</dbReference>